<proteinExistence type="predicted"/>
<keyword evidence="1" id="KW-0862">Zinc</keyword>
<dbReference type="EMBL" id="BQXS01012387">
    <property type="protein sequence ID" value="GKT22281.1"/>
    <property type="molecule type" value="Genomic_DNA"/>
</dbReference>
<comment type="caution">
    <text evidence="3">The sequence shown here is derived from an EMBL/GenBank/DDBJ whole genome shotgun (WGS) entry which is preliminary data.</text>
</comment>
<sequence length="364" mass="41950">MSFEPTTLPDLCENFAVYVMPGADKPEKVARLVEKLRGKKIHVFTRKEEYWLYKRTQAGKPYSFFCVCSDPENPPKDHMLPPDTRCKYVTRKAIVRSVNLVITRTKDLRRRKGMYMIYDDVSKQDTVIHIQDSGHRYAPLSFISDFHAISRPRKGFSPPVVYAKYPNFYVLDQNIPPVCESPLLPWYYVDDCRLAYTTDLTLTRVPRRIIHGDTLTPALFLPSYQCVVEAYRLALQETQRVIRNEGKIKAKGTDLEAIRHLSTMYRSHLTELVRSVSARQVAPGKLRSMAKVSLSGGMNGDKYRHTSLKEDTTSGYCSVCREEYSHYAKHIASEAHKCRYHAALQEDGLLDRLVAFSSQLKRRK</sequence>
<evidence type="ECO:0000259" key="2">
    <source>
        <dbReference type="PROSITE" id="PS51265"/>
    </source>
</evidence>
<organism evidence="3 4">
    <name type="scientific">Aduncisulcus paluster</name>
    <dbReference type="NCBI Taxonomy" id="2918883"/>
    <lineage>
        <taxon>Eukaryota</taxon>
        <taxon>Metamonada</taxon>
        <taxon>Carpediemonas-like organisms</taxon>
        <taxon>Aduncisulcus</taxon>
    </lineage>
</organism>
<dbReference type="PROSITE" id="PS51265">
    <property type="entry name" value="ZF_DBF4"/>
    <property type="match status" value="1"/>
</dbReference>
<evidence type="ECO:0000313" key="3">
    <source>
        <dbReference type="EMBL" id="GKT22281.1"/>
    </source>
</evidence>
<reference evidence="3" key="1">
    <citation type="submission" date="2022-03" db="EMBL/GenBank/DDBJ databases">
        <title>Draft genome sequence of Aduncisulcus paluster, a free-living microaerophilic Fornicata.</title>
        <authorList>
            <person name="Yuyama I."/>
            <person name="Kume K."/>
            <person name="Tamura T."/>
            <person name="Inagaki Y."/>
            <person name="Hashimoto T."/>
        </authorList>
    </citation>
    <scope>NUCLEOTIDE SEQUENCE</scope>
    <source>
        <strain evidence="3">NY0171</strain>
    </source>
</reference>
<keyword evidence="4" id="KW-1185">Reference proteome</keyword>
<dbReference type="Proteomes" id="UP001057375">
    <property type="component" value="Unassembled WGS sequence"/>
</dbReference>
<protein>
    <recommendedName>
        <fullName evidence="2">DBF4-type domain-containing protein</fullName>
    </recommendedName>
</protein>
<evidence type="ECO:0000256" key="1">
    <source>
        <dbReference type="PROSITE-ProRule" id="PRU00600"/>
    </source>
</evidence>
<keyword evidence="1" id="KW-0479">Metal-binding</keyword>
<feature type="domain" description="DBF4-type" evidence="2">
    <location>
        <begin position="310"/>
        <end position="363"/>
    </location>
</feature>
<dbReference type="InterPro" id="IPR006572">
    <property type="entry name" value="Znf_DBF"/>
</dbReference>
<evidence type="ECO:0000313" key="4">
    <source>
        <dbReference type="Proteomes" id="UP001057375"/>
    </source>
</evidence>
<name>A0ABQ5K219_9EUKA</name>
<accession>A0ABQ5K219</accession>
<gene>
    <name evidence="3" type="ORF">ADUPG1_012091</name>
</gene>
<keyword evidence="1" id="KW-0863">Zinc-finger</keyword>